<gene>
    <name evidence="1" type="ORF">IMAU30003_01257</name>
</gene>
<evidence type="ECO:0000313" key="2">
    <source>
        <dbReference type="Proteomes" id="UP000651333"/>
    </source>
</evidence>
<dbReference type="AlphaFoldDB" id="A0A9Q5G8N5"/>
<reference evidence="1" key="1">
    <citation type="submission" date="2019-09" db="EMBL/GenBank/DDBJ databases">
        <title>Comparative genomic analysis of Lactobacillus helveticus.</title>
        <authorList>
            <person name="Zhang H."/>
            <person name="Chen Y."/>
            <person name="Zhong Z."/>
        </authorList>
    </citation>
    <scope>NUCLEOTIDE SEQUENCE</scope>
    <source>
        <strain evidence="1">IMAU30003</strain>
    </source>
</reference>
<dbReference type="EMBL" id="WCHB01000037">
    <property type="protein sequence ID" value="NRO35008.1"/>
    <property type="molecule type" value="Genomic_DNA"/>
</dbReference>
<sequence>MNEKLNKTASKSDLEKADLKQVLTKLDVDSKTGLSS</sequence>
<proteinExistence type="predicted"/>
<accession>A0A9Q5G8N5</accession>
<dbReference type="Proteomes" id="UP000651333">
    <property type="component" value="Unassembled WGS sequence"/>
</dbReference>
<organism evidence="1 2">
    <name type="scientific">Lactobacillus helveticus</name>
    <name type="common">Lactobacillus suntoryeus</name>
    <dbReference type="NCBI Taxonomy" id="1587"/>
    <lineage>
        <taxon>Bacteria</taxon>
        <taxon>Bacillati</taxon>
        <taxon>Bacillota</taxon>
        <taxon>Bacilli</taxon>
        <taxon>Lactobacillales</taxon>
        <taxon>Lactobacillaceae</taxon>
        <taxon>Lactobacillus</taxon>
    </lineage>
</organism>
<comment type="caution">
    <text evidence="1">The sequence shown here is derived from an EMBL/GenBank/DDBJ whole genome shotgun (WGS) entry which is preliminary data.</text>
</comment>
<name>A0A9Q5G8N5_LACHE</name>
<protein>
    <submittedName>
        <fullName evidence="1">Uncharacterized protein</fullName>
    </submittedName>
</protein>
<evidence type="ECO:0000313" key="1">
    <source>
        <dbReference type="EMBL" id="NRO35008.1"/>
    </source>
</evidence>